<evidence type="ECO:0000313" key="2">
    <source>
        <dbReference type="EMBL" id="KAK3485999.1"/>
    </source>
</evidence>
<dbReference type="GeneID" id="87878684"/>
<dbReference type="RefSeq" id="XP_062688762.1">
    <property type="nucleotide sequence ID" value="XM_062841062.1"/>
</dbReference>
<dbReference type="EMBL" id="JAULSX010000009">
    <property type="protein sequence ID" value="KAK3485999.1"/>
    <property type="molecule type" value="Genomic_DNA"/>
</dbReference>
<evidence type="ECO:0000256" key="1">
    <source>
        <dbReference type="SAM" id="MobiDB-lite"/>
    </source>
</evidence>
<dbReference type="AlphaFoldDB" id="A0AAJ0HZN4"/>
<accession>A0AAJ0HZN4</accession>
<proteinExistence type="predicted"/>
<gene>
    <name evidence="2" type="ORF">B0T23DRAFT_448757</name>
</gene>
<keyword evidence="3" id="KW-1185">Reference proteome</keyword>
<comment type="caution">
    <text evidence="2">The sequence shown here is derived from an EMBL/GenBank/DDBJ whole genome shotgun (WGS) entry which is preliminary data.</text>
</comment>
<organism evidence="2 3">
    <name type="scientific">Neurospora hispaniola</name>
    <dbReference type="NCBI Taxonomy" id="588809"/>
    <lineage>
        <taxon>Eukaryota</taxon>
        <taxon>Fungi</taxon>
        <taxon>Dikarya</taxon>
        <taxon>Ascomycota</taxon>
        <taxon>Pezizomycotina</taxon>
        <taxon>Sordariomycetes</taxon>
        <taxon>Sordariomycetidae</taxon>
        <taxon>Sordariales</taxon>
        <taxon>Sordariaceae</taxon>
        <taxon>Neurospora</taxon>
    </lineage>
</organism>
<protein>
    <submittedName>
        <fullName evidence="2">Uncharacterized protein</fullName>
    </submittedName>
</protein>
<reference evidence="2 3" key="1">
    <citation type="journal article" date="2023" name="Mol. Phylogenet. Evol.">
        <title>Genome-scale phylogeny and comparative genomics of the fungal order Sordariales.</title>
        <authorList>
            <person name="Hensen N."/>
            <person name="Bonometti L."/>
            <person name="Westerberg I."/>
            <person name="Brannstrom I.O."/>
            <person name="Guillou S."/>
            <person name="Cros-Aarteil S."/>
            <person name="Calhoun S."/>
            <person name="Haridas S."/>
            <person name="Kuo A."/>
            <person name="Mondo S."/>
            <person name="Pangilinan J."/>
            <person name="Riley R."/>
            <person name="LaButti K."/>
            <person name="Andreopoulos B."/>
            <person name="Lipzen A."/>
            <person name="Chen C."/>
            <person name="Yan M."/>
            <person name="Daum C."/>
            <person name="Ng V."/>
            <person name="Clum A."/>
            <person name="Steindorff A."/>
            <person name="Ohm R.A."/>
            <person name="Martin F."/>
            <person name="Silar P."/>
            <person name="Natvig D.O."/>
            <person name="Lalanne C."/>
            <person name="Gautier V."/>
            <person name="Ament-Velasquez S.L."/>
            <person name="Kruys A."/>
            <person name="Hutchinson M.I."/>
            <person name="Powell A.J."/>
            <person name="Barry K."/>
            <person name="Miller A.N."/>
            <person name="Grigoriev I.V."/>
            <person name="Debuchy R."/>
            <person name="Gladieux P."/>
            <person name="Hiltunen Thoren M."/>
            <person name="Johannesson H."/>
        </authorList>
    </citation>
    <scope>NUCLEOTIDE SEQUENCE [LARGE SCALE GENOMIC DNA]</scope>
    <source>
        <strain evidence="2 3">FGSC 10403</strain>
    </source>
</reference>
<feature type="compositionally biased region" description="Polar residues" evidence="1">
    <location>
        <begin position="199"/>
        <end position="215"/>
    </location>
</feature>
<evidence type="ECO:0000313" key="3">
    <source>
        <dbReference type="Proteomes" id="UP001285908"/>
    </source>
</evidence>
<sequence>MSYHELLNVIEPVESGLFNSLIESLNSLPNSNTEKWWETLAGKVADCQTGWNKCYAFLTQTVTELCTALEALSRWTNKLTQASGSLAEGRDVEIIDEDQISTTVTKTIKDARDLIKGEEAKTQKQLEEVESRTTAAVVEEMHSAFYLDVLGADLGITHPEALKRYLRTLLPRSISLAVKAAEKDRSAPRVRQQDLVGSHGTTTSSLTQDSASTSALFGGQAAPRN</sequence>
<dbReference type="Proteomes" id="UP001285908">
    <property type="component" value="Unassembled WGS sequence"/>
</dbReference>
<name>A0AAJ0HZN4_9PEZI</name>
<feature type="region of interest" description="Disordered" evidence="1">
    <location>
        <begin position="183"/>
        <end position="225"/>
    </location>
</feature>